<dbReference type="InterPro" id="IPR036961">
    <property type="entry name" value="Kinesin_motor_dom_sf"/>
</dbReference>
<dbReference type="PANTHER" id="PTHR47971:SF8">
    <property type="entry name" value="KINESIN-LIKE PROTEIN"/>
    <property type="match status" value="1"/>
</dbReference>
<reference evidence="14 15" key="1">
    <citation type="journal article" date="2018" name="BMC Genomics">
        <title>The genome of Naegleria lovaniensis, the basis for a comparative approach to unravel pathogenicity factors of the human pathogenic amoeba N. fowleri.</title>
        <authorList>
            <person name="Liechti N."/>
            <person name="Schurch N."/>
            <person name="Bruggmann R."/>
            <person name="Wittwer M."/>
        </authorList>
    </citation>
    <scope>NUCLEOTIDE SEQUENCE [LARGE SCALE GENOMIC DNA]</scope>
    <source>
        <strain evidence="14 15">ATCC 30569</strain>
    </source>
</reference>
<evidence type="ECO:0000256" key="4">
    <source>
        <dbReference type="ARBA" id="ARBA00022741"/>
    </source>
</evidence>
<comment type="similarity">
    <text evidence="8">Belongs to the TRAFAC class myosin-kinesin ATPase superfamily. Kinesin family. KIN-13 subfamily.</text>
</comment>
<evidence type="ECO:0000259" key="12">
    <source>
        <dbReference type="PROSITE" id="PS50067"/>
    </source>
</evidence>
<feature type="domain" description="Kinesin motor" evidence="12">
    <location>
        <begin position="259"/>
        <end position="576"/>
    </location>
</feature>
<evidence type="ECO:0000259" key="13">
    <source>
        <dbReference type="PROSITE" id="PS50105"/>
    </source>
</evidence>
<dbReference type="GO" id="GO:0007019">
    <property type="term" value="P:microtubule depolymerization"/>
    <property type="evidence" value="ECO:0007669"/>
    <property type="project" value="TreeGrafter"/>
</dbReference>
<dbReference type="Gene3D" id="1.10.150.50">
    <property type="entry name" value="Transcription Factor, Ets-1"/>
    <property type="match status" value="1"/>
</dbReference>
<dbReference type="Pfam" id="PF07647">
    <property type="entry name" value="SAM_2"/>
    <property type="match status" value="1"/>
</dbReference>
<evidence type="ECO:0000256" key="5">
    <source>
        <dbReference type="ARBA" id="ARBA00022840"/>
    </source>
</evidence>
<dbReference type="Pfam" id="PF00225">
    <property type="entry name" value="Kinesin"/>
    <property type="match status" value="1"/>
</dbReference>
<evidence type="ECO:0000256" key="10">
    <source>
        <dbReference type="RuleBase" id="RU000394"/>
    </source>
</evidence>
<evidence type="ECO:0000256" key="2">
    <source>
        <dbReference type="ARBA" id="ARBA00022490"/>
    </source>
</evidence>
<organism evidence="14 15">
    <name type="scientific">Naegleria lovaniensis</name>
    <name type="common">Amoeba</name>
    <dbReference type="NCBI Taxonomy" id="51637"/>
    <lineage>
        <taxon>Eukaryota</taxon>
        <taxon>Discoba</taxon>
        <taxon>Heterolobosea</taxon>
        <taxon>Tetramitia</taxon>
        <taxon>Eutetramitia</taxon>
        <taxon>Vahlkampfiidae</taxon>
        <taxon>Naegleria</taxon>
    </lineage>
</organism>
<dbReference type="RefSeq" id="XP_044552465.1">
    <property type="nucleotide sequence ID" value="XM_044696222.1"/>
</dbReference>
<dbReference type="InterPro" id="IPR019821">
    <property type="entry name" value="Kinesin_motor_CS"/>
</dbReference>
<feature type="coiled-coil region" evidence="11">
    <location>
        <begin position="681"/>
        <end position="716"/>
    </location>
</feature>
<dbReference type="GO" id="GO:0005874">
    <property type="term" value="C:microtubule"/>
    <property type="evidence" value="ECO:0007669"/>
    <property type="project" value="UniProtKB-KW"/>
</dbReference>
<keyword evidence="4 9" id="KW-0547">Nucleotide-binding</keyword>
<dbReference type="FunFam" id="3.40.850.10:FF:000012">
    <property type="entry name" value="Kinesin-like protein"/>
    <property type="match status" value="1"/>
</dbReference>
<evidence type="ECO:0000313" key="15">
    <source>
        <dbReference type="Proteomes" id="UP000816034"/>
    </source>
</evidence>
<keyword evidence="15" id="KW-1185">Reference proteome</keyword>
<keyword evidence="11" id="KW-0175">Coiled coil</keyword>
<dbReference type="InterPro" id="IPR027417">
    <property type="entry name" value="P-loop_NTPase"/>
</dbReference>
<comment type="subcellular location">
    <subcellularLocation>
        <location evidence="1">Cytoplasm</location>
        <location evidence="1">Cytoskeleton</location>
    </subcellularLocation>
</comment>
<dbReference type="GO" id="GO:0007018">
    <property type="term" value="P:microtubule-based movement"/>
    <property type="evidence" value="ECO:0007669"/>
    <property type="project" value="InterPro"/>
</dbReference>
<dbReference type="PRINTS" id="PR00380">
    <property type="entry name" value="KINESINHEAVY"/>
</dbReference>
<gene>
    <name evidence="14" type="ORF">C9374_000637</name>
</gene>
<dbReference type="PROSITE" id="PS50067">
    <property type="entry name" value="KINESIN_MOTOR_2"/>
    <property type="match status" value="1"/>
</dbReference>
<dbReference type="GO" id="GO:0005524">
    <property type="term" value="F:ATP binding"/>
    <property type="evidence" value="ECO:0007669"/>
    <property type="project" value="UniProtKB-UniRule"/>
</dbReference>
<dbReference type="SUPFAM" id="SSF47769">
    <property type="entry name" value="SAM/Pointed domain"/>
    <property type="match status" value="1"/>
</dbReference>
<feature type="domain" description="SAM" evidence="13">
    <location>
        <begin position="10"/>
        <end position="75"/>
    </location>
</feature>
<dbReference type="InterPro" id="IPR001752">
    <property type="entry name" value="Kinesin_motor_dom"/>
</dbReference>
<protein>
    <recommendedName>
        <fullName evidence="10">Kinesin-like protein</fullName>
    </recommendedName>
</protein>
<evidence type="ECO:0000256" key="8">
    <source>
        <dbReference type="ARBA" id="ARBA00061030"/>
    </source>
</evidence>
<dbReference type="Gene3D" id="3.40.850.10">
    <property type="entry name" value="Kinesin motor domain"/>
    <property type="match status" value="1"/>
</dbReference>
<dbReference type="PROSITE" id="PS50105">
    <property type="entry name" value="SAM_DOMAIN"/>
    <property type="match status" value="1"/>
</dbReference>
<dbReference type="AlphaFoldDB" id="A0AA88GY25"/>
<dbReference type="InterPro" id="IPR027640">
    <property type="entry name" value="Kinesin-like_fam"/>
</dbReference>
<evidence type="ECO:0000256" key="6">
    <source>
        <dbReference type="ARBA" id="ARBA00023175"/>
    </source>
</evidence>
<dbReference type="GO" id="GO:0008017">
    <property type="term" value="F:microtubule binding"/>
    <property type="evidence" value="ECO:0007669"/>
    <property type="project" value="InterPro"/>
</dbReference>
<dbReference type="PROSITE" id="PS00411">
    <property type="entry name" value="KINESIN_MOTOR_1"/>
    <property type="match status" value="1"/>
</dbReference>
<keyword evidence="3 10" id="KW-0493">Microtubule</keyword>
<keyword evidence="7" id="KW-0206">Cytoskeleton</keyword>
<feature type="binding site" evidence="9">
    <location>
        <begin position="349"/>
        <end position="356"/>
    </location>
    <ligand>
        <name>ATP</name>
        <dbReference type="ChEBI" id="CHEBI:30616"/>
    </ligand>
</feature>
<evidence type="ECO:0000313" key="14">
    <source>
        <dbReference type="EMBL" id="KAG2388473.1"/>
    </source>
</evidence>
<dbReference type="SMART" id="SM00129">
    <property type="entry name" value="KISc"/>
    <property type="match status" value="1"/>
</dbReference>
<evidence type="ECO:0000256" key="3">
    <source>
        <dbReference type="ARBA" id="ARBA00022701"/>
    </source>
</evidence>
<sequence>MMKAANSSESSSATLFRYLEKASLDHYYSQLKLNGVTSVEALAQLSVQDVANKVGVANGADRRKFFELVQVAKKSISTPSSNITNQPQQGNFENEQMALNKCQALDLNPKNQLPSLYNNNMINDDDKENYGGSNEEALYDWDAAVNNVDNHYDAFEVHQVNQNNNINSNNNNVKRPASAAQPQYVPPKVHTLQQIMQQNLSPQQAQKLKPKVVEKKPPTVISNKPQNVPQQQQPLVREVANIVGKQDANVAAKPRQRSNIVVAVRKRPLNENERNRNETDILEVCNNYELVIHEPKQKVDLTKYVEKHQFCFDEVFDEYCDNNEVYNKTARPLVDHIFNKGKATCFAYGQTGSGKTFTMMGRNGNKGLYLLAAHDIFNRLSGDMTVWISFYEIYGGKLFDLLNNRKKIFAREDAKNMVAICGLTETNVNSVEELMGIIDTGLSIRATGSTGANADSSRSHAILQIVLKLNDKTYGKFSFIDLAGSERGADTKNSDKQTRLEGADINKSLLALKECIRSLDRGKSHVPFRGSKLTEVLKDSFIGNSKTVMIANVSPSSSSCEHSLNTLRYADRVKELRKDAIKDKLIQANKQGKQDIQPSPTPYDNPIIQPQQGRNYQMEEQDDEDIQMEDEKIDYDRAYDKQDYEVSDNVVDDDIDEDFEDTDMIQDNEVVLPPHFQDVGEAELERAHEELISKILDEEEEVIAQHREHIDDIMELMKQEMELLNDVDQPQSTIDKYVTSLDCILVRKIQAIKSLRNKLAEFKQHLREEEILSRSFQLN</sequence>
<dbReference type="GO" id="GO:0003777">
    <property type="term" value="F:microtubule motor activity"/>
    <property type="evidence" value="ECO:0007669"/>
    <property type="project" value="InterPro"/>
</dbReference>
<keyword evidence="2" id="KW-0963">Cytoplasm</keyword>
<evidence type="ECO:0000256" key="11">
    <source>
        <dbReference type="SAM" id="Coils"/>
    </source>
</evidence>
<keyword evidence="6 9" id="KW-0505">Motor protein</keyword>
<dbReference type="EMBL" id="PYSW02000010">
    <property type="protein sequence ID" value="KAG2388473.1"/>
    <property type="molecule type" value="Genomic_DNA"/>
</dbReference>
<dbReference type="InterPro" id="IPR001660">
    <property type="entry name" value="SAM"/>
</dbReference>
<keyword evidence="5 9" id="KW-0067">ATP-binding</keyword>
<proteinExistence type="inferred from homology"/>
<dbReference type="GeneID" id="68093099"/>
<comment type="caution">
    <text evidence="14">The sequence shown here is derived from an EMBL/GenBank/DDBJ whole genome shotgun (WGS) entry which is preliminary data.</text>
</comment>
<evidence type="ECO:0000256" key="9">
    <source>
        <dbReference type="PROSITE-ProRule" id="PRU00283"/>
    </source>
</evidence>
<evidence type="ECO:0000256" key="1">
    <source>
        <dbReference type="ARBA" id="ARBA00004245"/>
    </source>
</evidence>
<dbReference type="CDD" id="cd01367">
    <property type="entry name" value="KISc_KIF2_like"/>
    <property type="match status" value="1"/>
</dbReference>
<dbReference type="SUPFAM" id="SSF52540">
    <property type="entry name" value="P-loop containing nucleoside triphosphate hydrolases"/>
    <property type="match status" value="1"/>
</dbReference>
<dbReference type="InterPro" id="IPR013761">
    <property type="entry name" value="SAM/pointed_sf"/>
</dbReference>
<evidence type="ECO:0000256" key="7">
    <source>
        <dbReference type="ARBA" id="ARBA00023212"/>
    </source>
</evidence>
<accession>A0AA88GY25</accession>
<dbReference type="Proteomes" id="UP000816034">
    <property type="component" value="Unassembled WGS sequence"/>
</dbReference>
<name>A0AA88GY25_NAELO</name>
<dbReference type="PANTHER" id="PTHR47971">
    <property type="entry name" value="KINESIN-RELATED PROTEIN 6"/>
    <property type="match status" value="1"/>
</dbReference>